<dbReference type="Pfam" id="PF05347">
    <property type="entry name" value="Complex1_LYR"/>
    <property type="match status" value="1"/>
</dbReference>
<keyword evidence="5" id="KW-1185">Reference proteome</keyword>
<reference evidence="4" key="2">
    <citation type="submission" date="2025-09" db="UniProtKB">
        <authorList>
            <consortium name="Ensembl"/>
        </authorList>
    </citation>
    <scope>IDENTIFICATION</scope>
</reference>
<name>A0A8C3JV15_9CHAR</name>
<organism evidence="4 5">
    <name type="scientific">Calidris pygmaea</name>
    <name type="common">Spoon-billed sandpiper</name>
    <dbReference type="NCBI Taxonomy" id="425635"/>
    <lineage>
        <taxon>Eukaryota</taxon>
        <taxon>Metazoa</taxon>
        <taxon>Chordata</taxon>
        <taxon>Craniata</taxon>
        <taxon>Vertebrata</taxon>
        <taxon>Euteleostomi</taxon>
        <taxon>Archelosauria</taxon>
        <taxon>Archosauria</taxon>
        <taxon>Dinosauria</taxon>
        <taxon>Saurischia</taxon>
        <taxon>Theropoda</taxon>
        <taxon>Coelurosauria</taxon>
        <taxon>Aves</taxon>
        <taxon>Neognathae</taxon>
        <taxon>Neoaves</taxon>
        <taxon>Charadriiformes</taxon>
        <taxon>Scolopacidae</taxon>
        <taxon>Calidris</taxon>
    </lineage>
</organism>
<evidence type="ECO:0000256" key="1">
    <source>
        <dbReference type="ARBA" id="ARBA00009508"/>
    </source>
</evidence>
<reference evidence="4" key="1">
    <citation type="submission" date="2025-08" db="UniProtKB">
        <authorList>
            <consortium name="Ensembl"/>
        </authorList>
    </citation>
    <scope>IDENTIFICATION</scope>
</reference>
<dbReference type="InterPro" id="IPR045297">
    <property type="entry name" value="Complex1_LYR_LYRM4"/>
</dbReference>
<evidence type="ECO:0000313" key="4">
    <source>
        <dbReference type="Ensembl" id="ENSCPGP00000012880.1"/>
    </source>
</evidence>
<dbReference type="AlphaFoldDB" id="A0A8C3JV15"/>
<dbReference type="Proteomes" id="UP000694419">
    <property type="component" value="Unplaced"/>
</dbReference>
<evidence type="ECO:0000256" key="2">
    <source>
        <dbReference type="SAM" id="MobiDB-lite"/>
    </source>
</evidence>
<evidence type="ECO:0000259" key="3">
    <source>
        <dbReference type="Pfam" id="PF05347"/>
    </source>
</evidence>
<feature type="region of interest" description="Disordered" evidence="2">
    <location>
        <begin position="107"/>
        <end position="165"/>
    </location>
</feature>
<feature type="region of interest" description="Disordered" evidence="2">
    <location>
        <begin position="177"/>
        <end position="244"/>
    </location>
</feature>
<feature type="compositionally biased region" description="Low complexity" evidence="2">
    <location>
        <begin position="179"/>
        <end position="207"/>
    </location>
</feature>
<dbReference type="InterPro" id="IPR008011">
    <property type="entry name" value="Complex1_LYR_dom"/>
</dbReference>
<feature type="compositionally biased region" description="Low complexity" evidence="2">
    <location>
        <begin position="141"/>
        <end position="150"/>
    </location>
</feature>
<dbReference type="CDD" id="cd20264">
    <property type="entry name" value="Complex1_LYR_LYRM4"/>
    <property type="match status" value="1"/>
</dbReference>
<accession>A0A8C3JV15</accession>
<dbReference type="PANTHER" id="PTHR13166">
    <property type="entry name" value="PROTEIN C6ORF149"/>
    <property type="match status" value="1"/>
</dbReference>
<feature type="compositionally biased region" description="Low complexity" evidence="2">
    <location>
        <begin position="235"/>
        <end position="244"/>
    </location>
</feature>
<dbReference type="Ensembl" id="ENSCPGT00000014122.1">
    <property type="protein sequence ID" value="ENSCPGP00000012880.1"/>
    <property type="gene ID" value="ENSCPGG00000009140.1"/>
</dbReference>
<dbReference type="PANTHER" id="PTHR13166:SF7">
    <property type="entry name" value="LYR MOTIF-CONTAINING PROTEIN 4"/>
    <property type="match status" value="1"/>
</dbReference>
<feature type="compositionally biased region" description="Pro residues" evidence="2">
    <location>
        <begin position="151"/>
        <end position="161"/>
    </location>
</feature>
<dbReference type="GO" id="GO:0016226">
    <property type="term" value="P:iron-sulfur cluster assembly"/>
    <property type="evidence" value="ECO:0007669"/>
    <property type="project" value="InterPro"/>
</dbReference>
<dbReference type="GO" id="GO:1990221">
    <property type="term" value="C:L-cysteine desulfurase complex"/>
    <property type="evidence" value="ECO:0007669"/>
    <property type="project" value="TreeGrafter"/>
</dbReference>
<feature type="region of interest" description="Disordered" evidence="2">
    <location>
        <begin position="1"/>
        <end position="30"/>
    </location>
</feature>
<feature type="compositionally biased region" description="Pro residues" evidence="2">
    <location>
        <begin position="208"/>
        <end position="219"/>
    </location>
</feature>
<sequence>QNSTWKSTLREEQLAHRHSTPGGTGEHSLHSERGCNAITKRTSPVAPFQALHQPHLATLRLPVQHTHRTTLHRHPPAPLNPGFPFPAPWAFFPPSPPHPRLCQRLGRTERGRPEPWRGSGGSAFRESRGLKQKRRGGVTVPAAPARADPAGPAPAPNPPHGKAPAALRGCLSRRRALRPRPSAGPGSGRAAAAASPIRHSPPGRAFPLLPPPRLPPPLPARRGGAQRGRRGWQEAAPGAGAASVAAGGERGLAAGRTSPGTGNMAASSRAQVLRLYRALLRESQRFGGYNYRTYAIRRIRDAFRENKNIKDSEKIEELVNKAKANLEVIHRQVCLFLSLYLRVVHSSVNSLMPLQVEKNRSLIKTS</sequence>
<evidence type="ECO:0000313" key="5">
    <source>
        <dbReference type="Proteomes" id="UP000694419"/>
    </source>
</evidence>
<proteinExistence type="inferred from homology"/>
<dbReference type="InterPro" id="IPR051522">
    <property type="entry name" value="ISC_assembly_LYR"/>
</dbReference>
<dbReference type="GO" id="GO:0005739">
    <property type="term" value="C:mitochondrion"/>
    <property type="evidence" value="ECO:0007669"/>
    <property type="project" value="TreeGrafter"/>
</dbReference>
<protein>
    <recommendedName>
        <fullName evidence="3">Complex 1 LYR protein domain-containing protein</fullName>
    </recommendedName>
</protein>
<feature type="domain" description="Complex 1 LYR protein" evidence="3">
    <location>
        <begin position="270"/>
        <end position="328"/>
    </location>
</feature>
<comment type="similarity">
    <text evidence="1">Belongs to the complex I LYR family.</text>
</comment>